<proteinExistence type="predicted"/>
<dbReference type="EMBL" id="JABSTQ010009659">
    <property type="protein sequence ID" value="KAG0427041.1"/>
    <property type="molecule type" value="Genomic_DNA"/>
</dbReference>
<dbReference type="Proteomes" id="UP000805193">
    <property type="component" value="Unassembled WGS sequence"/>
</dbReference>
<gene>
    <name evidence="1" type="ORF">HPB47_025883</name>
</gene>
<protein>
    <submittedName>
        <fullName evidence="1">Uncharacterized protein</fullName>
    </submittedName>
</protein>
<name>A0AC60Q253_IXOPE</name>
<sequence length="358" mass="33497">MTQLFTFPLETLKGPNSSREPTDDVPKTNDRRRVCVFLRDSAYSTLSFPSSSGQRRLLPSCTDFAHSCPDATPGTMLVKGLCLSLLVATTLGANRGGGYGGGAGGHHGGGGGGHHGGGGGYGGTGGAGGYGGTGGYGGSGGAGGYGGGKGGFGGGGLSGGGGLGGHHGGGGGGHHGGGGGGGGYGGGGGGYGGGGGGGGYDRPTPYEFGYDVKDEYGNSQNRQESGDGSGTVKGSYGYTDTNGIYRQVSYVADANGFRATVKTNEPGVGPASPADAEFIVEPPPAGVVSQYAGAGGGQYGGGGGGGHHGGGGGGAGGYGGGHHGGGGGHSGGSGGYAPPPTRYSGGGGGGGGGGPWKY</sequence>
<accession>A0AC60Q253</accession>
<evidence type="ECO:0000313" key="1">
    <source>
        <dbReference type="EMBL" id="KAG0427041.1"/>
    </source>
</evidence>
<keyword evidence="2" id="KW-1185">Reference proteome</keyword>
<reference evidence="1 2" key="1">
    <citation type="journal article" date="2020" name="Cell">
        <title>Large-Scale Comparative Analyses of Tick Genomes Elucidate Their Genetic Diversity and Vector Capacities.</title>
        <authorList>
            <consortium name="Tick Genome and Microbiome Consortium (TIGMIC)"/>
            <person name="Jia N."/>
            <person name="Wang J."/>
            <person name="Shi W."/>
            <person name="Du L."/>
            <person name="Sun Y."/>
            <person name="Zhan W."/>
            <person name="Jiang J.F."/>
            <person name="Wang Q."/>
            <person name="Zhang B."/>
            <person name="Ji P."/>
            <person name="Bell-Sakyi L."/>
            <person name="Cui X.M."/>
            <person name="Yuan T.T."/>
            <person name="Jiang B.G."/>
            <person name="Yang W.F."/>
            <person name="Lam T.T."/>
            <person name="Chang Q.C."/>
            <person name="Ding S.J."/>
            <person name="Wang X.J."/>
            <person name="Zhu J.G."/>
            <person name="Ruan X.D."/>
            <person name="Zhao L."/>
            <person name="Wei J.T."/>
            <person name="Ye R.Z."/>
            <person name="Que T.C."/>
            <person name="Du C.H."/>
            <person name="Zhou Y.H."/>
            <person name="Cheng J.X."/>
            <person name="Dai P.F."/>
            <person name="Guo W.B."/>
            <person name="Han X.H."/>
            <person name="Huang E.J."/>
            <person name="Li L.F."/>
            <person name="Wei W."/>
            <person name="Gao Y.C."/>
            <person name="Liu J.Z."/>
            <person name="Shao H.Z."/>
            <person name="Wang X."/>
            <person name="Wang C.C."/>
            <person name="Yang T.C."/>
            <person name="Huo Q.B."/>
            <person name="Li W."/>
            <person name="Chen H.Y."/>
            <person name="Chen S.E."/>
            <person name="Zhou L.G."/>
            <person name="Ni X.B."/>
            <person name="Tian J.H."/>
            <person name="Sheng Y."/>
            <person name="Liu T."/>
            <person name="Pan Y.S."/>
            <person name="Xia L.Y."/>
            <person name="Li J."/>
            <person name="Zhao F."/>
            <person name="Cao W.C."/>
        </authorList>
    </citation>
    <scope>NUCLEOTIDE SEQUENCE [LARGE SCALE GENOMIC DNA]</scope>
    <source>
        <strain evidence="1">Iper-2018</strain>
    </source>
</reference>
<organism evidence="1 2">
    <name type="scientific">Ixodes persulcatus</name>
    <name type="common">Taiga tick</name>
    <dbReference type="NCBI Taxonomy" id="34615"/>
    <lineage>
        <taxon>Eukaryota</taxon>
        <taxon>Metazoa</taxon>
        <taxon>Ecdysozoa</taxon>
        <taxon>Arthropoda</taxon>
        <taxon>Chelicerata</taxon>
        <taxon>Arachnida</taxon>
        <taxon>Acari</taxon>
        <taxon>Parasitiformes</taxon>
        <taxon>Ixodida</taxon>
        <taxon>Ixodoidea</taxon>
        <taxon>Ixodidae</taxon>
        <taxon>Ixodinae</taxon>
        <taxon>Ixodes</taxon>
    </lineage>
</organism>
<comment type="caution">
    <text evidence="1">The sequence shown here is derived from an EMBL/GenBank/DDBJ whole genome shotgun (WGS) entry which is preliminary data.</text>
</comment>
<evidence type="ECO:0000313" key="2">
    <source>
        <dbReference type="Proteomes" id="UP000805193"/>
    </source>
</evidence>